<reference evidence="3" key="1">
    <citation type="submission" date="2021-02" db="EMBL/GenBank/DDBJ databases">
        <authorList>
            <person name="Nowell W R."/>
        </authorList>
    </citation>
    <scope>NUCLEOTIDE SEQUENCE</scope>
</reference>
<dbReference type="FunFam" id="2.20.110.10:FF:000002">
    <property type="entry name" value="Phosphatidylinositol 4-phosphate 5-kinase 8"/>
    <property type="match status" value="1"/>
</dbReference>
<evidence type="ECO:0008006" key="6">
    <source>
        <dbReference type="Google" id="ProtNLM"/>
    </source>
</evidence>
<feature type="compositionally biased region" description="Basic and acidic residues" evidence="2">
    <location>
        <begin position="21"/>
        <end position="32"/>
    </location>
</feature>
<proteinExistence type="predicted"/>
<feature type="region of interest" description="Disordered" evidence="2">
    <location>
        <begin position="248"/>
        <end position="293"/>
    </location>
</feature>
<feature type="compositionally biased region" description="Acidic residues" evidence="2">
    <location>
        <begin position="265"/>
        <end position="293"/>
    </location>
</feature>
<dbReference type="Gene3D" id="2.20.110.10">
    <property type="entry name" value="Histone H3 K4-specific methyltransferase SET7/9 N-terminal domain"/>
    <property type="match status" value="2"/>
</dbReference>
<dbReference type="EMBL" id="CAJOBB010000127">
    <property type="protein sequence ID" value="CAF3575154.1"/>
    <property type="molecule type" value="Genomic_DNA"/>
</dbReference>
<evidence type="ECO:0000313" key="4">
    <source>
        <dbReference type="EMBL" id="CAF3575154.1"/>
    </source>
</evidence>
<dbReference type="PANTHER" id="PTHR43215">
    <property type="entry name" value="RADIAL SPOKE HEAD 1 HOMOLOG"/>
    <property type="match status" value="1"/>
</dbReference>
<evidence type="ECO:0000313" key="5">
    <source>
        <dbReference type="Proteomes" id="UP000663860"/>
    </source>
</evidence>
<evidence type="ECO:0000256" key="1">
    <source>
        <dbReference type="ARBA" id="ARBA00022737"/>
    </source>
</evidence>
<dbReference type="Proteomes" id="UP000663868">
    <property type="component" value="Unassembled WGS sequence"/>
</dbReference>
<dbReference type="GO" id="GO:0031514">
    <property type="term" value="C:motile cilium"/>
    <property type="evidence" value="ECO:0007669"/>
    <property type="project" value="TreeGrafter"/>
</dbReference>
<name>A0A814RKT3_9BILA</name>
<evidence type="ECO:0000256" key="2">
    <source>
        <dbReference type="SAM" id="MobiDB-lite"/>
    </source>
</evidence>
<dbReference type="Pfam" id="PF02493">
    <property type="entry name" value="MORN"/>
    <property type="match status" value="7"/>
</dbReference>
<dbReference type="AlphaFoldDB" id="A0A814RKT3"/>
<sequence length="293" mass="34272">MSDDEDELGEEEQTNNLGTYEGERNESNERHGFGKATLPNGDTYEGQYENGKRNGTGTYRFSVGARYIGDYQKNKRHGRGIFYYTDGSKYDGEWNENIRDGHGIYTYPNNDTYEGEWKNHQRHGKGTYTYASTKAQYIGTWKEGKRQGPGELEFNQYKYIGKFHDNYPKGKGRFVFKNGYQQNGEYYITSINDEEDSEVPPQIQYKWIARDVTAIKQKEPYDFDDDEQIDVNRIQELVDKFKNKQLNSQEEQDALQKMHVVPDNDNPENDETFDGNEQMNDEIPGEEQFDEEN</sequence>
<feature type="region of interest" description="Disordered" evidence="2">
    <location>
        <begin position="1"/>
        <end position="56"/>
    </location>
</feature>
<protein>
    <recommendedName>
        <fullName evidence="6">Radial spoke head 1-like protein</fullName>
    </recommendedName>
</protein>
<organism evidence="3 5">
    <name type="scientific">Adineta steineri</name>
    <dbReference type="NCBI Taxonomy" id="433720"/>
    <lineage>
        <taxon>Eukaryota</taxon>
        <taxon>Metazoa</taxon>
        <taxon>Spiralia</taxon>
        <taxon>Gnathifera</taxon>
        <taxon>Rotifera</taxon>
        <taxon>Eurotatoria</taxon>
        <taxon>Bdelloidea</taxon>
        <taxon>Adinetida</taxon>
        <taxon>Adinetidae</taxon>
        <taxon>Adineta</taxon>
    </lineage>
</organism>
<dbReference type="InterPro" id="IPR003409">
    <property type="entry name" value="MORN"/>
</dbReference>
<dbReference type="PANTHER" id="PTHR43215:SF14">
    <property type="entry name" value="RADIAL SPOKE HEAD 1 HOMOLOG"/>
    <property type="match status" value="1"/>
</dbReference>
<dbReference type="SUPFAM" id="SSF82185">
    <property type="entry name" value="Histone H3 K4-specific methyltransferase SET7/9 N-terminal domain"/>
    <property type="match status" value="2"/>
</dbReference>
<comment type="caution">
    <text evidence="3">The sequence shown here is derived from an EMBL/GenBank/DDBJ whole genome shotgun (WGS) entry which is preliminary data.</text>
</comment>
<dbReference type="GO" id="GO:0007286">
    <property type="term" value="P:spermatid development"/>
    <property type="evidence" value="ECO:0007669"/>
    <property type="project" value="TreeGrafter"/>
</dbReference>
<dbReference type="GO" id="GO:0035082">
    <property type="term" value="P:axoneme assembly"/>
    <property type="evidence" value="ECO:0007669"/>
    <property type="project" value="TreeGrafter"/>
</dbReference>
<evidence type="ECO:0000313" key="3">
    <source>
        <dbReference type="EMBL" id="CAF1133545.1"/>
    </source>
</evidence>
<dbReference type="Proteomes" id="UP000663860">
    <property type="component" value="Unassembled WGS sequence"/>
</dbReference>
<gene>
    <name evidence="3" type="ORF">IZO911_LOCUS24824</name>
    <name evidence="4" type="ORF">KXQ929_LOCUS3835</name>
</gene>
<keyword evidence="1" id="KW-0677">Repeat</keyword>
<dbReference type="SMART" id="SM00698">
    <property type="entry name" value="MORN"/>
    <property type="match status" value="7"/>
</dbReference>
<accession>A0A814RKT3</accession>
<dbReference type="GO" id="GO:0005634">
    <property type="term" value="C:nucleus"/>
    <property type="evidence" value="ECO:0007669"/>
    <property type="project" value="TreeGrafter"/>
</dbReference>
<dbReference type="EMBL" id="CAJNOE010000303">
    <property type="protein sequence ID" value="CAF1133545.1"/>
    <property type="molecule type" value="Genomic_DNA"/>
</dbReference>
<feature type="compositionally biased region" description="Acidic residues" evidence="2">
    <location>
        <begin position="1"/>
        <end position="13"/>
    </location>
</feature>